<dbReference type="InterPro" id="IPR001356">
    <property type="entry name" value="HD"/>
</dbReference>
<feature type="compositionally biased region" description="Low complexity" evidence="6">
    <location>
        <begin position="716"/>
        <end position="729"/>
    </location>
</feature>
<keyword evidence="10" id="KW-1185">Reference proteome</keyword>
<feature type="compositionally biased region" description="Polar residues" evidence="6">
    <location>
        <begin position="841"/>
        <end position="856"/>
    </location>
</feature>
<dbReference type="GO" id="GO:0016020">
    <property type="term" value="C:membrane"/>
    <property type="evidence" value="ECO:0007669"/>
    <property type="project" value="UniProtKB-SubCell"/>
</dbReference>
<dbReference type="PANTHER" id="PTHR33400">
    <property type="entry name" value="ZINC FINGER CCCH DOMAIN-CONTAINING PROTEIN 6-RELATED"/>
    <property type="match status" value="1"/>
</dbReference>
<reference evidence="9 10" key="1">
    <citation type="journal article" date="2020" name="bioRxiv">
        <title>Sequence and annotation of 42 cannabis genomes reveals extensive copy number variation in cannabinoid synthesis and pathogen resistance genes.</title>
        <authorList>
            <person name="Mckernan K.J."/>
            <person name="Helbert Y."/>
            <person name="Kane L.T."/>
            <person name="Ebling H."/>
            <person name="Zhang L."/>
            <person name="Liu B."/>
            <person name="Eaton Z."/>
            <person name="Mclaughlin S."/>
            <person name="Kingan S."/>
            <person name="Baybayan P."/>
            <person name="Concepcion G."/>
            <person name="Jordan M."/>
            <person name="Riva A."/>
            <person name="Barbazuk W."/>
            <person name="Harkins T."/>
        </authorList>
    </citation>
    <scope>NUCLEOTIDE SEQUENCE [LARGE SCALE GENOMIC DNA]</scope>
    <source>
        <strain evidence="10">cv. Jamaican Lion 4</strain>
        <tissue evidence="9">Leaf</tissue>
    </source>
</reference>
<protein>
    <recommendedName>
        <fullName evidence="8">Homeobox domain-containing protein</fullName>
    </recommendedName>
</protein>
<keyword evidence="5" id="KW-0539">Nucleus</keyword>
<dbReference type="GO" id="GO:0003677">
    <property type="term" value="F:DNA binding"/>
    <property type="evidence" value="ECO:0007669"/>
    <property type="project" value="UniProtKB-UniRule"/>
</dbReference>
<evidence type="ECO:0000256" key="5">
    <source>
        <dbReference type="PROSITE-ProRule" id="PRU00108"/>
    </source>
</evidence>
<dbReference type="EMBL" id="JAATIQ010000100">
    <property type="protein sequence ID" value="KAF4382872.1"/>
    <property type="molecule type" value="Genomic_DNA"/>
</dbReference>
<feature type="transmembrane region" description="Helical" evidence="7">
    <location>
        <begin position="1089"/>
        <end position="1109"/>
    </location>
</feature>
<name>A0A7J6GJ20_CANSA</name>
<evidence type="ECO:0000256" key="3">
    <source>
        <dbReference type="ARBA" id="ARBA00023002"/>
    </source>
</evidence>
<feature type="region of interest" description="Disordered" evidence="6">
    <location>
        <begin position="402"/>
        <end position="427"/>
    </location>
</feature>
<comment type="subcellular location">
    <subcellularLocation>
        <location evidence="2">Membrane</location>
    </subcellularLocation>
    <subcellularLocation>
        <location evidence="1 5">Nucleus</location>
    </subcellularLocation>
</comment>
<dbReference type="SMART" id="SM00389">
    <property type="entry name" value="HOX"/>
    <property type="match status" value="1"/>
</dbReference>
<evidence type="ECO:0000313" key="9">
    <source>
        <dbReference type="EMBL" id="KAF4382872.1"/>
    </source>
</evidence>
<dbReference type="Proteomes" id="UP000583929">
    <property type="component" value="Unassembled WGS sequence"/>
</dbReference>
<dbReference type="InterPro" id="IPR035441">
    <property type="entry name" value="TFIIS/LEDGF_dom_sf"/>
</dbReference>
<feature type="compositionally biased region" description="Polar residues" evidence="6">
    <location>
        <begin position="896"/>
        <end position="907"/>
    </location>
</feature>
<evidence type="ECO:0000256" key="2">
    <source>
        <dbReference type="ARBA" id="ARBA00004370"/>
    </source>
</evidence>
<feature type="region of interest" description="Disordered" evidence="6">
    <location>
        <begin position="1640"/>
        <end position="1661"/>
    </location>
</feature>
<keyword evidence="5" id="KW-0371">Homeobox</keyword>
<feature type="compositionally biased region" description="Polar residues" evidence="6">
    <location>
        <begin position="1643"/>
        <end position="1652"/>
    </location>
</feature>
<feature type="compositionally biased region" description="Polar residues" evidence="6">
    <location>
        <begin position="1893"/>
        <end position="1904"/>
    </location>
</feature>
<dbReference type="SUPFAM" id="SSF46689">
    <property type="entry name" value="Homeodomain-like"/>
    <property type="match status" value="1"/>
</dbReference>
<feature type="compositionally biased region" description="Low complexity" evidence="6">
    <location>
        <begin position="1803"/>
        <end position="1828"/>
    </location>
</feature>
<keyword evidence="7" id="KW-1133">Transmembrane helix</keyword>
<sequence>MNALKEDFLEIQIGTSADSLAKSLDSQRELFHSQVDQLQRIVVTQCKLTGANPLSQEMAAGALSIQIGKRPRDLLNPKAVKYMQSVFSVKDAVSKKECREICALYGVTVTQVREFFASQRSRVRRLVRLSREKATKSNSCAELNDGVHAISDPLLPFQPIPLNTIAPTGIEETPSCSTEDDVLPGIDGLDKQFVENIFSWMRKEETYSGQVKLMEWILQMKNSAVLCWFLSKGGMMIIASWLSQAAEEEQTSILLVILNVLCHLPLHKALPAHMSAILQSVNRLRFYRTSDISNRARVLLSKWSKLLARSEALKKPNGLKSSVDAQQQMMLKQSLSDVMGDDSWQSSIDTPENLLDSSENVRKFEQSVKLLPASSDDPNKKHILGLSSSLTEFRERRKVQLVEQPGNRAAGRSPQTTRAAPLNQERPMSADDIQKAKMRAQYLQSKYVKANSSHENKEAKTEGLNKPSTSQVSNVPTASKVVVRPDIDEHKKPTITPLKVPNTLEASLESKPIIDLKESVWEKCKRVQILWKTPPEVKLDHQWRVGAGDNSKEAEFQRNRNRREKETFYQTNQEIPLNPKEPWDQEMDYDDSLTLEIPIEQMPEPNGGSNAEALVSPKHDVDSAITQILDSQRANGSVPLAAPETSQSGNASTAEPDLELLAVLLKNPELVFALTSGQAANLSSEETVKLLDMIKAGNTSSNNGINRKVEEKVEVSLPSPTPSTNPGTSGWRPEGVRNPFSRATLPKGVGESPPPLAMATANSVLPSHMLAPHNPPVISSYSLSQVTSTVHEKYSTSIGSSLHHQLPLTSSPIVHTHLPQVTGPMYNLHSQDLSSLRHESTTNTKSQASMSNNINVPDSWRPRQNLPSNYNPTVNQNNSNYHRGSYGEEDEFESWSPDNSPSRNSEYSGLGRSFPEPRMDPGRGYWPTDQSRAAGALSIQIGKRPRDLLNPKAVKYMQSVFSVKDAVSKKECREICALYGVTVTQRSRVRRLVRLSREKATKSNSCAELNDGVHAISDPLLPFQPIPLNTIAPTGIEETPSCSTEDDVLPGIDGLDKQFVENIFSWMRKEETYSGQVKLMEWILQMKNSAVLCCDFGLLITTLVLYQLGSTKGLSWVVFVYGMQLLIGNSILVVIAYLNHTHPSLPHYDSSEWDWLKGALSTVDRDYGSLLNRVFHRLTDAHVAHHLFATIPHYHVNEATKAIKPILGEYYYFDDTPIIKALWREAKECAYVEPNYESSPNNNKDISNRARVLLSKWSKLLARSEALKKPNGLKSSVDAQQQMMLKQSLSDVMGDDSWQSSIDTPENLLDSSENVRKFEQSVKLLPASSDDPNKKHILGLSSSLTEFRERRKVQLVEQPGNRAAGRSPQTTRAAPLNQERPMSADDIQKAKMRAQYLQSKYVKANSSHENKEAKTEGLNKPSTSQVSNVPTASKVVVRPDIDEHKKPTITPLKVPNTLEASLESKPIIDLKESVWEKCKRVQILWKTPPEVKLDHQWREIPLNPKEPWDQEMDYDDSLTLEIPIEHMPEPNGGSNAEALVSPKHDVDSAVTQILDSQRANGSVPLAAPETSQSGNASTAEPDLELLAVLFKNPELVFALTSGQSANLSSEETVKLLDMIKAGNTSSNNGINRKVEEKVEVSLPSLTPSTNPGTRPEGVRNPFSQATLPKGVGESPPPLAMATANSVLPSHMLAPHNSPVISSYSLSQVTSTVHEKYSTSIGSSLHHQLSLTSSPIVHTHLPQVTGPMYNLHSQDLSSLRHESTTNTKSQASMSNNMYNVEERRHHSFPTPLLPAAPSSRPMLQHMHMQQQQQHYRPQQQQQHYQPQQHYAEPSPSPSPSAPIYFKQIGKLSNVPDSWRPRQNLPSNYNPTVNQNNSNYHRGSYGEEDEFESWSPDNSPSRNSEYSGLGRSFPEPRMDPGRGYWPTDQSRVRSSPGYRDSNRHGNKRWRDQRRR</sequence>
<dbReference type="PROSITE" id="PS50071">
    <property type="entry name" value="HOMEOBOX_2"/>
    <property type="match status" value="1"/>
</dbReference>
<evidence type="ECO:0000256" key="1">
    <source>
        <dbReference type="ARBA" id="ARBA00004123"/>
    </source>
</evidence>
<feature type="region of interest" description="Disordered" evidence="6">
    <location>
        <begin position="1782"/>
        <end position="1953"/>
    </location>
</feature>
<keyword evidence="7" id="KW-0812">Transmembrane</keyword>
<dbReference type="Pfam" id="PF00487">
    <property type="entry name" value="FA_desaturase"/>
    <property type="match status" value="1"/>
</dbReference>
<dbReference type="GO" id="GO:0006629">
    <property type="term" value="P:lipid metabolic process"/>
    <property type="evidence" value="ECO:0007669"/>
    <property type="project" value="InterPro"/>
</dbReference>
<organism evidence="9 10">
    <name type="scientific">Cannabis sativa</name>
    <name type="common">Hemp</name>
    <name type="synonym">Marijuana</name>
    <dbReference type="NCBI Taxonomy" id="3483"/>
    <lineage>
        <taxon>Eukaryota</taxon>
        <taxon>Viridiplantae</taxon>
        <taxon>Streptophyta</taxon>
        <taxon>Embryophyta</taxon>
        <taxon>Tracheophyta</taxon>
        <taxon>Spermatophyta</taxon>
        <taxon>Magnoliopsida</taxon>
        <taxon>eudicotyledons</taxon>
        <taxon>Gunneridae</taxon>
        <taxon>Pentapetalae</taxon>
        <taxon>rosids</taxon>
        <taxon>fabids</taxon>
        <taxon>Rosales</taxon>
        <taxon>Cannabaceae</taxon>
        <taxon>Cannabis</taxon>
    </lineage>
</organism>
<dbReference type="GO" id="GO:0010228">
    <property type="term" value="P:vegetative to reproductive phase transition of meristem"/>
    <property type="evidence" value="ECO:0007669"/>
    <property type="project" value="TreeGrafter"/>
</dbReference>
<evidence type="ECO:0000313" key="10">
    <source>
        <dbReference type="Proteomes" id="UP000583929"/>
    </source>
</evidence>
<feature type="DNA-binding region" description="Homeobox" evidence="5">
    <location>
        <begin position="68"/>
        <end position="127"/>
    </location>
</feature>
<evidence type="ECO:0000259" key="8">
    <source>
        <dbReference type="PROSITE" id="PS50071"/>
    </source>
</evidence>
<feature type="region of interest" description="Disordered" evidence="6">
    <location>
        <begin position="1559"/>
        <end position="1578"/>
    </location>
</feature>
<keyword evidence="3" id="KW-0560">Oxidoreductase</keyword>
<dbReference type="PANTHER" id="PTHR33400:SF6">
    <property type="entry name" value="HOMEOBOX PROTEIN LUMINIDEPENDENS"/>
    <property type="match status" value="1"/>
</dbReference>
<dbReference type="InterPro" id="IPR005804">
    <property type="entry name" value="FA_desaturase_dom"/>
</dbReference>
<evidence type="ECO:0000256" key="4">
    <source>
        <dbReference type="ARBA" id="ARBA00023125"/>
    </source>
</evidence>
<evidence type="ECO:0000256" key="6">
    <source>
        <dbReference type="SAM" id="MobiDB-lite"/>
    </source>
</evidence>
<dbReference type="GO" id="GO:0016491">
    <property type="term" value="F:oxidoreductase activity"/>
    <property type="evidence" value="ECO:0007669"/>
    <property type="project" value="UniProtKB-KW"/>
</dbReference>
<dbReference type="InterPro" id="IPR009057">
    <property type="entry name" value="Homeodomain-like_sf"/>
</dbReference>
<feature type="compositionally biased region" description="Polar residues" evidence="6">
    <location>
        <begin position="1862"/>
        <end position="1879"/>
    </location>
</feature>
<comment type="caution">
    <text evidence="9">The sequence shown here is derived from an EMBL/GenBank/DDBJ whole genome shotgun (WGS) entry which is preliminary data.</text>
</comment>
<feature type="region of interest" description="Disordered" evidence="6">
    <location>
        <begin position="713"/>
        <end position="739"/>
    </location>
</feature>
<feature type="region of interest" description="Disordered" evidence="6">
    <location>
        <begin position="1403"/>
        <end position="1429"/>
    </location>
</feature>
<feature type="domain" description="Homeobox" evidence="8">
    <location>
        <begin position="66"/>
        <end position="126"/>
    </location>
</feature>
<proteinExistence type="predicted"/>
<feature type="region of interest" description="Disordered" evidence="6">
    <location>
        <begin position="449"/>
        <end position="475"/>
    </location>
</feature>
<dbReference type="GO" id="GO:0005634">
    <property type="term" value="C:nucleus"/>
    <property type="evidence" value="ECO:0007669"/>
    <property type="project" value="UniProtKB-SubCell"/>
</dbReference>
<feature type="compositionally biased region" description="Polar residues" evidence="6">
    <location>
        <begin position="1569"/>
        <end position="1578"/>
    </location>
</feature>
<feature type="compositionally biased region" description="Polar residues" evidence="6">
    <location>
        <begin position="466"/>
        <end position="475"/>
    </location>
</feature>
<accession>A0A7J6GJ20</accession>
<dbReference type="SUPFAM" id="SSF47676">
    <property type="entry name" value="Conserved domain common to transcription factors TFIIS, elongin A, CRSP70"/>
    <property type="match status" value="1"/>
</dbReference>
<keyword evidence="7" id="KW-0472">Membrane</keyword>
<feature type="compositionally biased region" description="Polar residues" evidence="6">
    <location>
        <begin position="865"/>
        <end position="882"/>
    </location>
</feature>
<feature type="compositionally biased region" description="Basic and acidic residues" evidence="6">
    <location>
        <begin position="1406"/>
        <end position="1417"/>
    </location>
</feature>
<feature type="compositionally biased region" description="Basic residues" evidence="6">
    <location>
        <begin position="1942"/>
        <end position="1953"/>
    </location>
</feature>
<feature type="transmembrane region" description="Helical" evidence="7">
    <location>
        <begin position="1116"/>
        <end position="1138"/>
    </location>
</feature>
<gene>
    <name evidence="9" type="ORF">G4B88_021655</name>
</gene>
<keyword evidence="4 5" id="KW-0238">DNA-binding</keyword>
<feature type="compositionally biased region" description="Polar residues" evidence="6">
    <location>
        <begin position="1420"/>
        <end position="1429"/>
    </location>
</feature>
<feature type="region of interest" description="Disordered" evidence="6">
    <location>
        <begin position="835"/>
        <end position="929"/>
    </location>
</feature>
<feature type="compositionally biased region" description="Basic and acidic residues" evidence="6">
    <location>
        <begin position="452"/>
        <end position="463"/>
    </location>
</feature>
<evidence type="ECO:0000256" key="7">
    <source>
        <dbReference type="SAM" id="Phobius"/>
    </source>
</evidence>
<feature type="region of interest" description="Disordered" evidence="6">
    <location>
        <begin position="1356"/>
        <end position="1381"/>
    </location>
</feature>